<gene>
    <name evidence="3" type="ORF">E6K81_05330</name>
</gene>
<proteinExistence type="predicted"/>
<dbReference type="Pfam" id="PF05193">
    <property type="entry name" value="Peptidase_M16_C"/>
    <property type="match status" value="1"/>
</dbReference>
<dbReference type="InterPro" id="IPR011249">
    <property type="entry name" value="Metalloenz_LuxS/M16"/>
</dbReference>
<dbReference type="InterPro" id="IPR007863">
    <property type="entry name" value="Peptidase_M16_C"/>
</dbReference>
<evidence type="ECO:0000259" key="2">
    <source>
        <dbReference type="Pfam" id="PF05193"/>
    </source>
</evidence>
<dbReference type="EMBL" id="VBPB01000079">
    <property type="protein sequence ID" value="TMQ73183.1"/>
    <property type="molecule type" value="Genomic_DNA"/>
</dbReference>
<dbReference type="InterPro" id="IPR011765">
    <property type="entry name" value="Pept_M16_N"/>
</dbReference>
<accession>A0A538UB98</accession>
<sequence>MRTVLILAVIAALAIVLVLFTANVGAAPKLDRNQRPTPGPVPPVVTPRIVRVTLSNGLPVWVVTRRELPLVDAVLQIRAGAAQDGAHPGIAAVTASLLDEGTSTRSSLEFAGAVDLLGANLSASGGIEQTSVSLLTLSRHLDAALGLMGEMVVHPAFKADELERERKARLQNLKQQKDVATTIADKVLNLVLYGEDHPYGHPVGGTTASIAAIARDDVAGFYDRYYRPNNAVLIVVGDVTAEVLAPKLEKAFAGWTAGTVAAEAATAPARPAAKPAAVYLVDKPNAAQSEIRIGQPGTSRTADPDYYALQVLNTTLGGQFTSRINLNLRERHGYTYGARSTWAFRRGDGPFVASGGVFTAKTDSSLVEFLRELQDIRGSRPITEKETEFARNGLLRGYPRRFETPDATAGVLAELALHGLPDGEIANYLAQIGRVKPEDVTRVAAKYLTPDQFAIVVVGDLATIRPGIEALNLGPITVLDADGKPVVAQ</sequence>
<dbReference type="SUPFAM" id="SSF63411">
    <property type="entry name" value="LuxS/MPP-like metallohydrolase"/>
    <property type="match status" value="2"/>
</dbReference>
<dbReference type="GO" id="GO:0046872">
    <property type="term" value="F:metal ion binding"/>
    <property type="evidence" value="ECO:0007669"/>
    <property type="project" value="InterPro"/>
</dbReference>
<dbReference type="Pfam" id="PF00675">
    <property type="entry name" value="Peptidase_M16"/>
    <property type="match status" value="1"/>
</dbReference>
<organism evidence="3 4">
    <name type="scientific">Eiseniibacteriota bacterium</name>
    <dbReference type="NCBI Taxonomy" id="2212470"/>
    <lineage>
        <taxon>Bacteria</taxon>
        <taxon>Candidatus Eiseniibacteriota</taxon>
    </lineage>
</organism>
<evidence type="ECO:0000259" key="1">
    <source>
        <dbReference type="Pfam" id="PF00675"/>
    </source>
</evidence>
<evidence type="ECO:0000313" key="3">
    <source>
        <dbReference type="EMBL" id="TMQ73183.1"/>
    </source>
</evidence>
<reference evidence="3 4" key="1">
    <citation type="journal article" date="2019" name="Nat. Microbiol.">
        <title>Mediterranean grassland soil C-N compound turnover is dependent on rainfall and depth, and is mediated by genomically divergent microorganisms.</title>
        <authorList>
            <person name="Diamond S."/>
            <person name="Andeer P.F."/>
            <person name="Li Z."/>
            <person name="Crits-Christoph A."/>
            <person name="Burstein D."/>
            <person name="Anantharaman K."/>
            <person name="Lane K.R."/>
            <person name="Thomas B.C."/>
            <person name="Pan C."/>
            <person name="Northen T.R."/>
            <person name="Banfield J.F."/>
        </authorList>
    </citation>
    <scope>NUCLEOTIDE SEQUENCE [LARGE SCALE GENOMIC DNA]</scope>
    <source>
        <strain evidence="3">WS_11</strain>
    </source>
</reference>
<dbReference type="AlphaFoldDB" id="A0A538UB98"/>
<feature type="domain" description="Peptidase M16 N-terminal" evidence="1">
    <location>
        <begin position="71"/>
        <end position="180"/>
    </location>
</feature>
<name>A0A538UB98_UNCEI</name>
<dbReference type="PANTHER" id="PTHR11851:SF224">
    <property type="entry name" value="PROCESSING PROTEASE"/>
    <property type="match status" value="1"/>
</dbReference>
<dbReference type="PANTHER" id="PTHR11851">
    <property type="entry name" value="METALLOPROTEASE"/>
    <property type="match status" value="1"/>
</dbReference>
<feature type="domain" description="Peptidase M16 C-terminal" evidence="2">
    <location>
        <begin position="213"/>
        <end position="394"/>
    </location>
</feature>
<protein>
    <submittedName>
        <fullName evidence="3">Insulinase family protein</fullName>
    </submittedName>
</protein>
<dbReference type="Gene3D" id="3.30.830.10">
    <property type="entry name" value="Metalloenzyme, LuxS/M16 peptidase-like"/>
    <property type="match status" value="2"/>
</dbReference>
<dbReference type="InterPro" id="IPR050361">
    <property type="entry name" value="MPP/UQCRC_Complex"/>
</dbReference>
<comment type="caution">
    <text evidence="3">The sequence shown here is derived from an EMBL/GenBank/DDBJ whole genome shotgun (WGS) entry which is preliminary data.</text>
</comment>
<evidence type="ECO:0000313" key="4">
    <source>
        <dbReference type="Proteomes" id="UP000319771"/>
    </source>
</evidence>
<dbReference type="Proteomes" id="UP000319771">
    <property type="component" value="Unassembled WGS sequence"/>
</dbReference>